<dbReference type="Gene3D" id="3.40.50.1820">
    <property type="entry name" value="alpha/beta hydrolase"/>
    <property type="match status" value="1"/>
</dbReference>
<dbReference type="SUPFAM" id="SSF53474">
    <property type="entry name" value="alpha/beta-Hydrolases"/>
    <property type="match status" value="1"/>
</dbReference>
<protein>
    <submittedName>
        <fullName evidence="2">Alpha/beta hydrolase</fullName>
    </submittedName>
</protein>
<name>A0A4Z1C2Q6_9ACTN</name>
<organism evidence="2 3">
    <name type="scientific">Nocardioides eburneiflavus</name>
    <dbReference type="NCBI Taxonomy" id="2518372"/>
    <lineage>
        <taxon>Bacteria</taxon>
        <taxon>Bacillati</taxon>
        <taxon>Actinomycetota</taxon>
        <taxon>Actinomycetes</taxon>
        <taxon>Propionibacteriales</taxon>
        <taxon>Nocardioidaceae</taxon>
        <taxon>Nocardioides</taxon>
    </lineage>
</organism>
<keyword evidence="3" id="KW-1185">Reference proteome</keyword>
<keyword evidence="2" id="KW-0378">Hydrolase</keyword>
<dbReference type="InterPro" id="IPR000073">
    <property type="entry name" value="AB_hydrolase_1"/>
</dbReference>
<evidence type="ECO:0000259" key="1">
    <source>
        <dbReference type="Pfam" id="PF00561"/>
    </source>
</evidence>
<evidence type="ECO:0000313" key="3">
    <source>
        <dbReference type="Proteomes" id="UP000297496"/>
    </source>
</evidence>
<dbReference type="PANTHER" id="PTHR43433:SF10">
    <property type="entry name" value="AB HYDROLASE-1 DOMAIN-CONTAINING PROTEIN"/>
    <property type="match status" value="1"/>
</dbReference>
<accession>A0A4Z1C2Q6</accession>
<proteinExistence type="predicted"/>
<reference evidence="2 3" key="1">
    <citation type="submission" date="2019-04" db="EMBL/GenBank/DDBJ databases">
        <title>Three New Species of Nocardioides, Nocardioides euryhalodurans sp. nov., Nocardioides seonyuensis sp. nov. and Nocardioides eburneoflavus sp. nov. Isolated from Soil.</title>
        <authorList>
            <person name="Roh S.G."/>
            <person name="Lee C."/>
            <person name="Kim M.-K."/>
            <person name="Kim S.B."/>
        </authorList>
    </citation>
    <scope>NUCLEOTIDE SEQUENCE [LARGE SCALE GENOMIC DNA]</scope>
    <source>
        <strain evidence="2 3">MMS17-SY213</strain>
    </source>
</reference>
<dbReference type="GO" id="GO:0016787">
    <property type="term" value="F:hydrolase activity"/>
    <property type="evidence" value="ECO:0007669"/>
    <property type="project" value="UniProtKB-KW"/>
</dbReference>
<evidence type="ECO:0000313" key="2">
    <source>
        <dbReference type="EMBL" id="TGN64514.1"/>
    </source>
</evidence>
<sequence>MELSEVVLRDGRRVDIALGGDDHGRPVLLQHGLPGSRLTAAHADDAARETGVRLVSLSRPGFGRSSPAAPSLAGRGHDAIEVVTALGIDRFAVLGTSGGAPAAAATAVVGGDRVTALGIAVGVGPWNELEPPDHPGLAAEREIVASCARGNTDEALDAYRRLAATWFDDMLGRESDEELMAVFDALVAADEHAAEDGLQGAEDMSWETPQLRARFAQDLREALVTYDGIAIDNLSVGLPWDVDVSTVTQPTHLWFGDRDALVADVHRAWWQRQIPHARLTMRVGQGHGGAYLAHWREMFEALTC</sequence>
<dbReference type="EMBL" id="SRRO01000001">
    <property type="protein sequence ID" value="TGN64514.1"/>
    <property type="molecule type" value="Genomic_DNA"/>
</dbReference>
<dbReference type="OrthoDB" id="9800988at2"/>
<dbReference type="InterPro" id="IPR029058">
    <property type="entry name" value="AB_hydrolase_fold"/>
</dbReference>
<dbReference type="PANTHER" id="PTHR43433">
    <property type="entry name" value="HYDROLASE, ALPHA/BETA FOLD FAMILY PROTEIN"/>
    <property type="match status" value="1"/>
</dbReference>
<gene>
    <name evidence="2" type="ORF">EXE59_11475</name>
</gene>
<dbReference type="InterPro" id="IPR050471">
    <property type="entry name" value="AB_hydrolase"/>
</dbReference>
<dbReference type="RefSeq" id="WP_135839024.1">
    <property type="nucleotide sequence ID" value="NZ_SRRO01000001.1"/>
</dbReference>
<comment type="caution">
    <text evidence="2">The sequence shown here is derived from an EMBL/GenBank/DDBJ whole genome shotgun (WGS) entry which is preliminary data.</text>
</comment>
<dbReference type="AlphaFoldDB" id="A0A4Z1C2Q6"/>
<feature type="domain" description="AB hydrolase-1" evidence="1">
    <location>
        <begin position="26"/>
        <end position="287"/>
    </location>
</feature>
<dbReference type="Proteomes" id="UP000297496">
    <property type="component" value="Unassembled WGS sequence"/>
</dbReference>
<dbReference type="Pfam" id="PF00561">
    <property type="entry name" value="Abhydrolase_1"/>
    <property type="match status" value="1"/>
</dbReference>